<dbReference type="InterPro" id="IPR002557">
    <property type="entry name" value="Chitin-bd_dom"/>
</dbReference>
<feature type="domain" description="Chitin-binding type-2" evidence="3">
    <location>
        <begin position="71"/>
        <end position="126"/>
    </location>
</feature>
<dbReference type="Pfam" id="PF01607">
    <property type="entry name" value="CBM_14"/>
    <property type="match status" value="2"/>
</dbReference>
<evidence type="ECO:0000313" key="5">
    <source>
        <dbReference type="Proteomes" id="UP001642540"/>
    </source>
</evidence>
<feature type="region of interest" description="Disordered" evidence="1">
    <location>
        <begin position="177"/>
        <end position="207"/>
    </location>
</feature>
<evidence type="ECO:0000256" key="2">
    <source>
        <dbReference type="SAM" id="SignalP"/>
    </source>
</evidence>
<dbReference type="Gene3D" id="2.170.140.10">
    <property type="entry name" value="Chitin binding domain"/>
    <property type="match status" value="1"/>
</dbReference>
<organism evidence="4 5">
    <name type="scientific">Orchesella dallaii</name>
    <dbReference type="NCBI Taxonomy" id="48710"/>
    <lineage>
        <taxon>Eukaryota</taxon>
        <taxon>Metazoa</taxon>
        <taxon>Ecdysozoa</taxon>
        <taxon>Arthropoda</taxon>
        <taxon>Hexapoda</taxon>
        <taxon>Collembola</taxon>
        <taxon>Entomobryomorpha</taxon>
        <taxon>Entomobryoidea</taxon>
        <taxon>Orchesellidae</taxon>
        <taxon>Orchesellinae</taxon>
        <taxon>Orchesella</taxon>
    </lineage>
</organism>
<evidence type="ECO:0000313" key="4">
    <source>
        <dbReference type="EMBL" id="CAL8078950.1"/>
    </source>
</evidence>
<dbReference type="EMBL" id="CAXLJM020000013">
    <property type="protein sequence ID" value="CAL8078950.1"/>
    <property type="molecule type" value="Genomic_DNA"/>
</dbReference>
<accession>A0ABP1Q1M4</accession>
<name>A0ABP1Q1M4_9HEXA</name>
<protein>
    <recommendedName>
        <fullName evidence="3">Chitin-binding type-2 domain-containing protein</fullName>
    </recommendedName>
</protein>
<dbReference type="PROSITE" id="PS50940">
    <property type="entry name" value="CHIT_BIND_II"/>
    <property type="match status" value="1"/>
</dbReference>
<dbReference type="Proteomes" id="UP001642540">
    <property type="component" value="Unassembled WGS sequence"/>
</dbReference>
<feature type="chain" id="PRO_5047082724" description="Chitin-binding type-2 domain-containing protein" evidence="2">
    <location>
        <begin position="21"/>
        <end position="207"/>
    </location>
</feature>
<proteinExistence type="predicted"/>
<evidence type="ECO:0000259" key="3">
    <source>
        <dbReference type="PROSITE" id="PS50940"/>
    </source>
</evidence>
<keyword evidence="2" id="KW-0732">Signal</keyword>
<dbReference type="SMART" id="SM00494">
    <property type="entry name" value="ChtBD2"/>
    <property type="match status" value="2"/>
</dbReference>
<evidence type="ECO:0000256" key="1">
    <source>
        <dbReference type="SAM" id="MobiDB-lite"/>
    </source>
</evidence>
<keyword evidence="5" id="KW-1185">Reference proteome</keyword>
<feature type="compositionally biased region" description="Low complexity" evidence="1">
    <location>
        <begin position="181"/>
        <end position="201"/>
    </location>
</feature>
<feature type="signal peptide" evidence="2">
    <location>
        <begin position="1"/>
        <end position="20"/>
    </location>
</feature>
<dbReference type="InterPro" id="IPR036508">
    <property type="entry name" value="Chitin-bd_dom_sf"/>
</dbReference>
<reference evidence="4 5" key="1">
    <citation type="submission" date="2024-08" db="EMBL/GenBank/DDBJ databases">
        <authorList>
            <person name="Cucini C."/>
            <person name="Frati F."/>
        </authorList>
    </citation>
    <scope>NUCLEOTIDE SEQUENCE [LARGE SCALE GENOMIC DNA]</scope>
</reference>
<dbReference type="SUPFAM" id="SSF57625">
    <property type="entry name" value="Invertebrate chitin-binding proteins"/>
    <property type="match status" value="2"/>
</dbReference>
<sequence length="207" mass="24484">MSNPIGFSILTFVLIVGVTTMVVPKPLTTTVAPKPHFRYDFYTHIHEVKNLVLKTNRQTEFVFLDNLEIRTPDCRKDGYRLQVFDNCDVYAECENGIPYMYRCREDEIFDTITKECVDPKKGECKYHCKHNYHLVYRDYFQKEKYFICLDGGVTDFSCPKNWHFDIWDRECEEGENHIHGPQSTTTRRPPPTSSTLPPRQTYSRIRH</sequence>
<comment type="caution">
    <text evidence="4">The sequence shown here is derived from an EMBL/GenBank/DDBJ whole genome shotgun (WGS) entry which is preliminary data.</text>
</comment>
<gene>
    <name evidence="4" type="ORF">ODALV1_LOCUS4233</name>
</gene>